<protein>
    <submittedName>
        <fullName evidence="1">MurR/RpiR family transcriptional regulator</fullName>
    </submittedName>
</protein>
<comment type="caution">
    <text evidence="1">The sequence shown here is derived from an EMBL/GenBank/DDBJ whole genome shotgun (WGS) entry which is preliminary data.</text>
</comment>
<reference evidence="1" key="1">
    <citation type="submission" date="2021-01" db="EMBL/GenBank/DDBJ databases">
        <authorList>
            <person name="Sun Q."/>
        </authorList>
    </citation>
    <scope>NUCLEOTIDE SEQUENCE</scope>
    <source>
        <strain evidence="1">YIM B02566</strain>
    </source>
</reference>
<organism evidence="1 2">
    <name type="scientific">Taklimakanibacter albus</name>
    <dbReference type="NCBI Taxonomy" id="2800327"/>
    <lineage>
        <taxon>Bacteria</taxon>
        <taxon>Pseudomonadati</taxon>
        <taxon>Pseudomonadota</taxon>
        <taxon>Alphaproteobacteria</taxon>
        <taxon>Hyphomicrobiales</taxon>
        <taxon>Aestuariivirgaceae</taxon>
        <taxon>Taklimakanibacter</taxon>
    </lineage>
</organism>
<gene>
    <name evidence="1" type="ORF">JHL16_16895</name>
</gene>
<sequence>MTTRKTIAQPETVAERIRLGTSKLTPAEHKLAHALLANYPVAGLSSITEFAKTARVSTPTALRLAKKLGFTGFPGFQAALRGEVKAQLQDPIARHQRWSKDAPDTHVLNRFAAAVMENLRGSLKLVDHRSFDRIADLIADLGHAVHIAGGRITRPLAEYFHTHLHMIRPGVTLVPGQPAAWPQYLLNMKRGDVLIAFDVRRYDPRLAEFANLAHERKIRIVLFTDQWMSPIAGVAAHAFPLRIDAPSGWDSNVATLFMIEALIADIVDRRWPETEERIRELEGITGRLRRNS</sequence>
<proteinExistence type="predicted"/>
<accession>A0ACC5R662</accession>
<dbReference type="EMBL" id="JAENHL010000007">
    <property type="protein sequence ID" value="MBK1868038.1"/>
    <property type="molecule type" value="Genomic_DNA"/>
</dbReference>
<keyword evidence="2" id="KW-1185">Reference proteome</keyword>
<name>A0ACC5R662_9HYPH</name>
<dbReference type="Proteomes" id="UP000616151">
    <property type="component" value="Unassembled WGS sequence"/>
</dbReference>
<evidence type="ECO:0000313" key="2">
    <source>
        <dbReference type="Proteomes" id="UP000616151"/>
    </source>
</evidence>
<evidence type="ECO:0000313" key="1">
    <source>
        <dbReference type="EMBL" id="MBK1868038.1"/>
    </source>
</evidence>